<feature type="transmembrane region" description="Helical" evidence="5">
    <location>
        <begin position="205"/>
        <end position="228"/>
    </location>
</feature>
<evidence type="ECO:0000256" key="4">
    <source>
        <dbReference type="SAM" id="MobiDB-lite"/>
    </source>
</evidence>
<accession>A0A1H1VN96</accession>
<dbReference type="Gene3D" id="3.40.50.300">
    <property type="entry name" value="P-loop containing nucleotide triphosphate hydrolases"/>
    <property type="match status" value="1"/>
</dbReference>
<dbReference type="InterPro" id="IPR002543">
    <property type="entry name" value="FtsK_dom"/>
</dbReference>
<dbReference type="AlphaFoldDB" id="A0A1H1VN96"/>
<evidence type="ECO:0000256" key="1">
    <source>
        <dbReference type="ARBA" id="ARBA00022741"/>
    </source>
</evidence>
<feature type="binding site" evidence="3">
    <location>
        <begin position="537"/>
        <end position="544"/>
    </location>
    <ligand>
        <name>ATP</name>
        <dbReference type="ChEBI" id="CHEBI:30616"/>
    </ligand>
</feature>
<dbReference type="SUPFAM" id="SSF52540">
    <property type="entry name" value="P-loop containing nucleoside triphosphate hydrolases"/>
    <property type="match status" value="1"/>
</dbReference>
<dbReference type="Pfam" id="PF01580">
    <property type="entry name" value="FtsK_SpoIIIE"/>
    <property type="match status" value="1"/>
</dbReference>
<dbReference type="STRING" id="629680.SAMN04489751_3058"/>
<evidence type="ECO:0000256" key="5">
    <source>
        <dbReference type="SAM" id="Phobius"/>
    </source>
</evidence>
<dbReference type="PROSITE" id="PS50901">
    <property type="entry name" value="FTSK"/>
    <property type="match status" value="1"/>
</dbReference>
<feature type="region of interest" description="Disordered" evidence="4">
    <location>
        <begin position="1026"/>
        <end position="1074"/>
    </location>
</feature>
<dbReference type="Proteomes" id="UP000199700">
    <property type="component" value="Chromosome"/>
</dbReference>
<feature type="domain" description="FtsK" evidence="6">
    <location>
        <begin position="519"/>
        <end position="702"/>
    </location>
</feature>
<keyword evidence="2 3" id="KW-0067">ATP-binding</keyword>
<dbReference type="EMBL" id="LT629739">
    <property type="protein sequence ID" value="SDS85960.1"/>
    <property type="molecule type" value="Genomic_DNA"/>
</dbReference>
<feature type="compositionally biased region" description="Low complexity" evidence="4">
    <location>
        <begin position="378"/>
        <end position="392"/>
    </location>
</feature>
<dbReference type="RefSeq" id="WP_092106856.1">
    <property type="nucleotide sequence ID" value="NZ_LT629739.1"/>
</dbReference>
<dbReference type="InterPro" id="IPR027417">
    <property type="entry name" value="P-loop_NTPase"/>
</dbReference>
<dbReference type="GO" id="GO:0005524">
    <property type="term" value="F:ATP binding"/>
    <property type="evidence" value="ECO:0007669"/>
    <property type="project" value="UniProtKB-UniRule"/>
</dbReference>
<keyword evidence="8" id="KW-1185">Reference proteome</keyword>
<feature type="region of interest" description="Disordered" evidence="4">
    <location>
        <begin position="375"/>
        <end position="405"/>
    </location>
</feature>
<reference evidence="7" key="1">
    <citation type="submission" date="2016-10" db="EMBL/GenBank/DDBJ databases">
        <authorList>
            <person name="Varghese N."/>
            <person name="Submissions S."/>
        </authorList>
    </citation>
    <scope>NUCLEOTIDE SEQUENCE [LARGE SCALE GENOMIC DNA]</scope>
    <source>
        <strain evidence="7">DSM 22082</strain>
    </source>
</reference>
<evidence type="ECO:0000259" key="6">
    <source>
        <dbReference type="PROSITE" id="PS50901"/>
    </source>
</evidence>
<dbReference type="OrthoDB" id="9807790at2"/>
<name>A0A1H1VN96_BRESA</name>
<keyword evidence="5" id="KW-0812">Transmembrane</keyword>
<keyword evidence="5" id="KW-1133">Transmembrane helix</keyword>
<dbReference type="GO" id="GO:0003677">
    <property type="term" value="F:DNA binding"/>
    <property type="evidence" value="ECO:0007669"/>
    <property type="project" value="InterPro"/>
</dbReference>
<proteinExistence type="predicted"/>
<evidence type="ECO:0000313" key="8">
    <source>
        <dbReference type="Proteomes" id="UP000199700"/>
    </source>
</evidence>
<evidence type="ECO:0000256" key="2">
    <source>
        <dbReference type="ARBA" id="ARBA00022840"/>
    </source>
</evidence>
<dbReference type="CDD" id="cd01127">
    <property type="entry name" value="TrwB_TraG_TraD_VirD4"/>
    <property type="match status" value="1"/>
</dbReference>
<organism evidence="7 8">
    <name type="scientific">Brevibacterium sandarakinum</name>
    <dbReference type="NCBI Taxonomy" id="629680"/>
    <lineage>
        <taxon>Bacteria</taxon>
        <taxon>Bacillati</taxon>
        <taxon>Actinomycetota</taxon>
        <taxon>Actinomycetes</taxon>
        <taxon>Micrococcales</taxon>
        <taxon>Brevibacteriaceae</taxon>
        <taxon>Brevibacterium</taxon>
    </lineage>
</organism>
<keyword evidence="1 3" id="KW-0547">Nucleotide-binding</keyword>
<evidence type="ECO:0000313" key="7">
    <source>
        <dbReference type="EMBL" id="SDS85960.1"/>
    </source>
</evidence>
<dbReference type="InterPro" id="IPR050206">
    <property type="entry name" value="FtsK/SpoIIIE/SftA"/>
</dbReference>
<evidence type="ECO:0000256" key="3">
    <source>
        <dbReference type="PROSITE-ProRule" id="PRU00289"/>
    </source>
</evidence>
<dbReference type="PANTHER" id="PTHR22683">
    <property type="entry name" value="SPORULATION PROTEIN RELATED"/>
    <property type="match status" value="1"/>
</dbReference>
<sequence length="1231" mass="131583">MKTLGLIHRIDANASIRTDVIEADSEQLVLEVFLAVFGPILTWADLVAGNRLPESSGTPEHTVKSMAWGRWQSLNPVTVLGVSCLNRGTGSASISVLAGPDSGFTIGIDPRAPLLSRISHPDCLNIIDPCMSRRPTRLQLGPTREQEFSSLGTTIFSPTAPAAAPPPDTASVASLARGPARLGREPTHVAPVPIDDPRPAKPPQWWAFLIPIAIGGVLAVVTGMWWFLLFSVSAPISGYVAYVMEKRRYARDCVQCDIDRRTALETARQGLTTLITEHRRRLQTGSGLCLGFGSARSPITIADELYDDTDHLDGSVIIDDVPLRIEPRTTSVTVTGDHEQLRRMALSWLADPSYDWRPCPELLRLPELQGSRFDHGYAPTSASTTESAAASSQAPRLPHGSSADSMIGLRLSGHSSTSTLHVDAPAPTAAISLSLGSLAQARTEDSSADDGPVPGRGLIAALMPPGRFLTLAHRQTSRAWAERLPNHGLGDLYDDEPDAIRHRWSRTAPGPVTIGRGSRGDIAIDLFEDGPHALVAGTTGSGKSILLQTWLLAMALEHPPRRLTFVLIDFKGGATFAPLEDLPHTDSILDDFDSAAAFRALVSVRAEITRRERLLADHGCSDVLELDDPPPRLVVVIDEFHALMATHPKAADLLEHLTALGRSLGVHLILATQRPLGVVTGQMKANINIRVCLRVRDDADSFDVIGVNAAAHLPPGRPGAACLDSGSSIVEFRVAVPTADSASVEVSHRPRLRPWDPGRGLPIQHSVNGIRVHNLCRADAEAHDRTRLSPDPLRSVVLPPLPDSEEITARLYSSAGDGRPAVTGIVDIPSHQSQSEWSYSPAVDGSAIIIGTDPDIVASMLRRMAASAAQTHRVVALGRIAESLKWAEITCGMDIGWRFHTILDHLNRGHVAQSLPPTIVVCSNWNEFIDSMDHQMAAETERLLKHASGLGLTFLLAGCRSATSTSAAFTTQVIFPPSAGGDGLSVGLSRQRFVGTWPEYRAVLVGPGAHEAGGDGADVQLVPQRQRGAGADGAGSDGDGSDGAADRRRGFPPEWCGLKGPSHPAQPDPTSTSMPLGRDPFGELVVWDPPRDGSVLNVRGSPQSGKTETATALQNMCGSATDISRGLAVHDDAHLEANWDAFDLLDGGLHVVTTPVRFTPGYGSPLSKAQVLGPMLIIGTHSRQDLSNLGLLRLPPLDGEPGTAWYITEQRAQAVRLYSAETLNSSPQGVP</sequence>
<dbReference type="PANTHER" id="PTHR22683:SF1">
    <property type="entry name" value="TYPE VII SECRETION SYSTEM PROTEIN ESSC"/>
    <property type="match status" value="1"/>
</dbReference>
<keyword evidence="5" id="KW-0472">Membrane</keyword>
<protein>
    <submittedName>
        <fullName evidence="7">AAA-like domain-containing protein</fullName>
    </submittedName>
</protein>
<gene>
    <name evidence="7" type="ORF">SAMN04489751_3058</name>
</gene>